<dbReference type="NCBIfam" id="TIGR02500">
    <property type="entry name" value="type_III_yscD"/>
    <property type="match status" value="1"/>
</dbReference>
<evidence type="ECO:0000259" key="5">
    <source>
        <dbReference type="Pfam" id="PF21937"/>
    </source>
</evidence>
<accession>A0A0J6IQH0</accession>
<sequence length="422" mass="47093">MSWKIRFYSGLNQGVDVPLSTGRLVIGSDPLNADLVLVDDGIAARHLVLEVDPQGVRLLEWEATHEPTQDGEPVQPGTVLQALAAQQCGPLSWAYCAQERAFAPLQPIASRAQERRTVRRSAHWGGRLMAVFSVLLLLLLIGLLSDPWSSVKRGMADEDRLMAVQLFLADKPYQHLQIDTTQADGTVVLSGYLDDNRSRLLLTQYLEKTGLNYRLDVRSMEEVRQGVDFILQKFGYVRVRSTPSPNAGWIMLEGELAQQDEHWLNIEALLMADVPGLLGVDNRVRLAGSHIKRLEQLLSDAQLTSALSYTDQGERIELRGQLDERQLGAFTHLQREFSREFGTRPTLELVNRSRRGNVEELAFVVRGVSLGKVPYVVLNDSQKYPVNASTANGVRVLSITDEAIVVSRGKQQFIIHLKGQTP</sequence>
<evidence type="ECO:0000313" key="7">
    <source>
        <dbReference type="EMBL" id="KMN14272.1"/>
    </source>
</evidence>
<name>A0A0J6IQH0_9PSED</name>
<dbReference type="OrthoDB" id="5620712at2"/>
<evidence type="ECO:0000313" key="8">
    <source>
        <dbReference type="Proteomes" id="UP000036325"/>
    </source>
</evidence>
<comment type="caution">
    <text evidence="7">The sequence shown here is derived from an EMBL/GenBank/DDBJ whole genome shotgun (WGS) entry which is preliminary data.</text>
</comment>
<dbReference type="EMBL" id="JYLF01000003">
    <property type="protein sequence ID" value="KMN14272.1"/>
    <property type="molecule type" value="Genomic_DNA"/>
</dbReference>
<dbReference type="Proteomes" id="UP000036325">
    <property type="component" value="Unassembled WGS sequence"/>
</dbReference>
<keyword evidence="1" id="KW-0812">Transmembrane</keyword>
<proteinExistence type="predicted"/>
<evidence type="ECO:0000259" key="3">
    <source>
        <dbReference type="Pfam" id="PF16697"/>
    </source>
</evidence>
<dbReference type="Pfam" id="PF23893">
    <property type="entry name" value="Y4YQ_C"/>
    <property type="match status" value="1"/>
</dbReference>
<evidence type="ECO:0000259" key="4">
    <source>
        <dbReference type="Pfam" id="PF21934"/>
    </source>
</evidence>
<dbReference type="Gene3D" id="3.30.1340.30">
    <property type="match status" value="2"/>
</dbReference>
<gene>
    <name evidence="7" type="ORF">TU86_09770</name>
</gene>
<dbReference type="AlphaFoldDB" id="A0A0J6IQH0"/>
<evidence type="ECO:0000259" key="2">
    <source>
        <dbReference type="Pfam" id="PF16693"/>
    </source>
</evidence>
<organism evidence="7 8">
    <name type="scientific">Pseudomonas weihenstephanensis</name>
    <dbReference type="NCBI Taxonomy" id="1608994"/>
    <lineage>
        <taxon>Bacteria</taxon>
        <taxon>Pseudomonadati</taxon>
        <taxon>Pseudomonadota</taxon>
        <taxon>Gammaproteobacteria</taxon>
        <taxon>Pseudomonadales</taxon>
        <taxon>Pseudomonadaceae</taxon>
        <taxon>Pseudomonas</taxon>
    </lineage>
</organism>
<dbReference type="PATRIC" id="fig|1608994.3.peg.2574"/>
<dbReference type="Gene3D" id="2.60.200.20">
    <property type="match status" value="1"/>
</dbReference>
<dbReference type="Pfam" id="PF16697">
    <property type="entry name" value="Yop-YscD_cpl"/>
    <property type="match status" value="1"/>
</dbReference>
<dbReference type="RefSeq" id="WP_048364086.1">
    <property type="nucleotide sequence ID" value="NZ_JYLF01000003.1"/>
</dbReference>
<dbReference type="InterPro" id="IPR057770">
    <property type="entry name" value="YscD/Y4YQ_C"/>
</dbReference>
<dbReference type="InterPro" id="IPR032034">
    <property type="entry name" value="YscD_ppl_1st"/>
</dbReference>
<dbReference type="Pfam" id="PF21937">
    <property type="entry name" value="Yop-YscD_ppl_2nd"/>
    <property type="match status" value="1"/>
</dbReference>
<feature type="domain" description="YscD-like Bon-like" evidence="5">
    <location>
        <begin position="220"/>
        <end position="285"/>
    </location>
</feature>
<dbReference type="Gene3D" id="3.30.70.1770">
    <property type="match status" value="1"/>
</dbReference>
<evidence type="ECO:0000256" key="1">
    <source>
        <dbReference type="SAM" id="Phobius"/>
    </source>
</evidence>
<protein>
    <submittedName>
        <fullName evidence="7">Type III export protein PscD</fullName>
    </submittedName>
</protein>
<dbReference type="SUPFAM" id="SSF49879">
    <property type="entry name" value="SMAD/FHA domain"/>
    <property type="match status" value="1"/>
</dbReference>
<dbReference type="Pfam" id="PF16693">
    <property type="entry name" value="Yop-YscD_ppl_1st"/>
    <property type="match status" value="1"/>
</dbReference>
<feature type="domain" description="YscD-like Bon-like" evidence="4">
    <location>
        <begin position="290"/>
        <end position="351"/>
    </location>
</feature>
<feature type="transmembrane region" description="Helical" evidence="1">
    <location>
        <begin position="124"/>
        <end position="144"/>
    </location>
</feature>
<dbReference type="Pfam" id="PF21934">
    <property type="entry name" value="Yop-YscD_ppl_3rd"/>
    <property type="match status" value="1"/>
</dbReference>
<feature type="domain" description="YscD-like Bon-like" evidence="2">
    <location>
        <begin position="159"/>
        <end position="219"/>
    </location>
</feature>
<dbReference type="InterPro" id="IPR012843">
    <property type="entry name" value="YscD"/>
</dbReference>
<dbReference type="InterPro" id="IPR053946">
    <property type="entry name" value="YscD_ppl_3rd"/>
</dbReference>
<dbReference type="STRING" id="1608994.TU86_09770"/>
<keyword evidence="1" id="KW-1133">Transmembrane helix</keyword>
<dbReference type="InterPro" id="IPR008984">
    <property type="entry name" value="SMAD_FHA_dom_sf"/>
</dbReference>
<feature type="domain" description="YscD/Y4YQ C-terminal" evidence="6">
    <location>
        <begin position="365"/>
        <end position="413"/>
    </location>
</feature>
<dbReference type="InterPro" id="IPR032030">
    <property type="entry name" value="YscD_cytoplasmic_dom"/>
</dbReference>
<evidence type="ECO:0000259" key="6">
    <source>
        <dbReference type="Pfam" id="PF23893"/>
    </source>
</evidence>
<reference evidence="7 8" key="1">
    <citation type="submission" date="2015-02" db="EMBL/GenBank/DDBJ databases">
        <title>Pseudomonas helleri sp. nov. and Pseudomonas weihenstephanensis sp. nov., isolated from raw cows milk.</title>
        <authorList>
            <person name="von Neubeck M."/>
            <person name="Huptas C."/>
            <person name="Wenning M."/>
            <person name="Scherer S."/>
        </authorList>
    </citation>
    <scope>NUCLEOTIDE SEQUENCE [LARGE SCALE GENOMIC DNA]</scope>
    <source>
        <strain evidence="7 8">DSM 29166</strain>
    </source>
</reference>
<keyword evidence="1" id="KW-0472">Membrane</keyword>
<dbReference type="InterPro" id="IPR053947">
    <property type="entry name" value="YscD_ppl__2nd"/>
</dbReference>
<feature type="domain" description="YscD cytoplasmic" evidence="3">
    <location>
        <begin position="6"/>
        <end position="98"/>
    </location>
</feature>